<dbReference type="SUPFAM" id="SSF69318">
    <property type="entry name" value="Integrin alpha N-terminal domain"/>
    <property type="match status" value="1"/>
</dbReference>
<dbReference type="InterPro" id="IPR013519">
    <property type="entry name" value="Int_alpha_beta-p"/>
</dbReference>
<dbReference type="EMBL" id="JACHMV010000001">
    <property type="protein sequence ID" value="MBB4772581.1"/>
    <property type="molecule type" value="Genomic_DNA"/>
</dbReference>
<proteinExistence type="predicted"/>
<dbReference type="AlphaFoldDB" id="A0A7W7MVG6"/>
<dbReference type="Gene3D" id="2.130.10.130">
    <property type="entry name" value="Integrin alpha, N-terminal"/>
    <property type="match status" value="2"/>
</dbReference>
<dbReference type="Pfam" id="PF01839">
    <property type="entry name" value="FG-GAP"/>
    <property type="match status" value="1"/>
</dbReference>
<evidence type="ECO:0000256" key="3">
    <source>
        <dbReference type="ARBA" id="ARBA00023180"/>
    </source>
</evidence>
<accession>A0A7W7MVG6</accession>
<protein>
    <recommendedName>
        <fullName evidence="7">VCBS repeat-containing protein</fullName>
    </recommendedName>
</protein>
<dbReference type="InterPro" id="IPR013517">
    <property type="entry name" value="FG-GAP"/>
</dbReference>
<evidence type="ECO:0008006" key="7">
    <source>
        <dbReference type="Google" id="ProtNLM"/>
    </source>
</evidence>
<dbReference type="InterPro" id="IPR028994">
    <property type="entry name" value="Integrin_alpha_N"/>
</dbReference>
<feature type="signal peptide" evidence="4">
    <location>
        <begin position="1"/>
        <end position="27"/>
    </location>
</feature>
<dbReference type="PROSITE" id="PS51470">
    <property type="entry name" value="FG_GAP"/>
    <property type="match status" value="1"/>
</dbReference>
<evidence type="ECO:0000256" key="1">
    <source>
        <dbReference type="ARBA" id="ARBA00022729"/>
    </source>
</evidence>
<name>A0A7W7MVG6_9ACTN</name>
<evidence type="ECO:0000313" key="5">
    <source>
        <dbReference type="EMBL" id="MBB4772581.1"/>
    </source>
</evidence>
<keyword evidence="1 4" id="KW-0732">Signal</keyword>
<dbReference type="RefSeq" id="WP_184880112.1">
    <property type="nucleotide sequence ID" value="NZ_BAAAHD010000082.1"/>
</dbReference>
<dbReference type="SMART" id="SM00191">
    <property type="entry name" value="Int_alpha"/>
    <property type="match status" value="3"/>
</dbReference>
<feature type="chain" id="PRO_5031524461" description="VCBS repeat-containing protein" evidence="4">
    <location>
        <begin position="28"/>
        <end position="479"/>
    </location>
</feature>
<keyword evidence="2" id="KW-0677">Repeat</keyword>
<keyword evidence="3" id="KW-0325">Glycoprotein</keyword>
<sequence>MTRSRKIMGVVAAAALIVPVPAGTAGAAADCDLAAAVGDPAATVDGKAGAGAVHVRCGDRWLTLTQGAAGIGDEPEAGDSFGAAVAVADVNGNGAKDLIVGVPGENAGGGLAHVVFDPGRDARPAPLTLGQGAGGAGDRTEAGDGFGTAVSGMRGTVLVGAPGEDLGDGESKTDAGLVHVLGVYGGEVEGVTLLHQDVQDFAGTVEAGDRFGASLAGGDFDKPTAVIGVPGEDVGTKKDAGMVHIVEDPQVAIESAGIGQDSAGISGASEAGDRFGASVSAAWHPALPMRVAVGVPGEDIGDASDAGMVTVLGYDGRQVSEVLAVHQGVAGVPGANESGDGFGTSVAAGVVESASAPPEVSVAIGSPGEDVGGLADAGRVHGAQVGSAPRVDGTVSQGTDGFGGEPLAGARFGAAVAFGPGAAGIVAGAPGHDGKGAAHATPWRALFGTPVVADNWFAGQDGVPTGSRFGASVAGNTAG</sequence>
<gene>
    <name evidence="5" type="ORF">F4557_000999</name>
</gene>
<dbReference type="Proteomes" id="UP000549343">
    <property type="component" value="Unassembled WGS sequence"/>
</dbReference>
<evidence type="ECO:0000313" key="6">
    <source>
        <dbReference type="Proteomes" id="UP000549343"/>
    </source>
</evidence>
<organism evidence="5 6">
    <name type="scientific">Actinomadura livida</name>
    <dbReference type="NCBI Taxonomy" id="79909"/>
    <lineage>
        <taxon>Bacteria</taxon>
        <taxon>Bacillati</taxon>
        <taxon>Actinomycetota</taxon>
        <taxon>Actinomycetes</taxon>
        <taxon>Streptosporangiales</taxon>
        <taxon>Thermomonosporaceae</taxon>
        <taxon>Actinomadura</taxon>
    </lineage>
</organism>
<evidence type="ECO:0000256" key="4">
    <source>
        <dbReference type="SAM" id="SignalP"/>
    </source>
</evidence>
<evidence type="ECO:0000256" key="2">
    <source>
        <dbReference type="ARBA" id="ARBA00022737"/>
    </source>
</evidence>
<comment type="caution">
    <text evidence="5">The sequence shown here is derived from an EMBL/GenBank/DDBJ whole genome shotgun (WGS) entry which is preliminary data.</text>
</comment>
<dbReference type="PANTHER" id="PTHR36220">
    <property type="entry name" value="UNNAMED PRODUCT"/>
    <property type="match status" value="1"/>
</dbReference>
<dbReference type="PANTHER" id="PTHR36220:SF1">
    <property type="entry name" value="GAMMA TUBULIN COMPLEX COMPONENT C-TERMINAL DOMAIN-CONTAINING PROTEIN"/>
    <property type="match status" value="1"/>
</dbReference>
<reference evidence="5 6" key="1">
    <citation type="submission" date="2020-08" db="EMBL/GenBank/DDBJ databases">
        <title>Sequencing the genomes of 1000 actinobacteria strains.</title>
        <authorList>
            <person name="Klenk H.-P."/>
        </authorList>
    </citation>
    <scope>NUCLEOTIDE SEQUENCE [LARGE SCALE GENOMIC DNA]</scope>
    <source>
        <strain evidence="5 6">DSM 44772</strain>
    </source>
</reference>